<protein>
    <recommendedName>
        <fullName evidence="4">DUF5666 domain-containing protein</fullName>
    </recommendedName>
</protein>
<dbReference type="Proteomes" id="UP000305546">
    <property type="component" value="Unassembled WGS sequence"/>
</dbReference>
<name>A0A5C4LUI5_9PSEU</name>
<keyword evidence="1" id="KW-0732">Signal</keyword>
<evidence type="ECO:0000313" key="2">
    <source>
        <dbReference type="EMBL" id="TNC22910.1"/>
    </source>
</evidence>
<dbReference type="AlphaFoldDB" id="A0A5C4LUI5"/>
<dbReference type="EMBL" id="VDFW01000023">
    <property type="protein sequence ID" value="TNC22910.1"/>
    <property type="molecule type" value="Genomic_DNA"/>
</dbReference>
<organism evidence="2 3">
    <name type="scientific">Amycolatopsis alkalitolerans</name>
    <dbReference type="NCBI Taxonomy" id="2547244"/>
    <lineage>
        <taxon>Bacteria</taxon>
        <taxon>Bacillati</taxon>
        <taxon>Actinomycetota</taxon>
        <taxon>Actinomycetes</taxon>
        <taxon>Pseudonocardiales</taxon>
        <taxon>Pseudonocardiaceae</taxon>
        <taxon>Amycolatopsis</taxon>
    </lineage>
</organism>
<proteinExistence type="predicted"/>
<feature type="signal peptide" evidence="1">
    <location>
        <begin position="1"/>
        <end position="28"/>
    </location>
</feature>
<gene>
    <name evidence="2" type="ORF">FG385_23750</name>
</gene>
<dbReference type="RefSeq" id="WP_139098986.1">
    <property type="nucleotide sequence ID" value="NZ_VDFW01000023.1"/>
</dbReference>
<evidence type="ECO:0000313" key="3">
    <source>
        <dbReference type="Proteomes" id="UP000305546"/>
    </source>
</evidence>
<evidence type="ECO:0000256" key="1">
    <source>
        <dbReference type="SAM" id="SignalP"/>
    </source>
</evidence>
<dbReference type="OrthoDB" id="3401874at2"/>
<sequence>MRKKTKILIGAGVTALVLGGAGSGIALADTSSPAPQPSTPAPAKHKKALLGRVAHGEFTLNGKKHQVIDVQRGQVQSVGPDAITVRSNDGFTATYTVDSGTKVKKAKQASAIGQVAVNDHVFVLADKSGSTVTAKRINDSGAPK</sequence>
<accession>A0A5C4LUI5</accession>
<feature type="chain" id="PRO_5022884584" description="DUF5666 domain-containing protein" evidence="1">
    <location>
        <begin position="29"/>
        <end position="144"/>
    </location>
</feature>
<keyword evidence="3" id="KW-1185">Reference proteome</keyword>
<reference evidence="2 3" key="1">
    <citation type="submission" date="2019-06" db="EMBL/GenBank/DDBJ databases">
        <title>Amycolatopsis alkalitolerans sp. nov., isolated from Gastrodia elata Blume.</title>
        <authorList>
            <person name="Narsing Rao M.P."/>
            <person name="Li W.J."/>
        </authorList>
    </citation>
    <scope>NUCLEOTIDE SEQUENCE [LARGE SCALE GENOMIC DNA]</scope>
    <source>
        <strain evidence="2 3">SYSUP0005</strain>
    </source>
</reference>
<comment type="caution">
    <text evidence="2">The sequence shown here is derived from an EMBL/GenBank/DDBJ whole genome shotgun (WGS) entry which is preliminary data.</text>
</comment>
<evidence type="ECO:0008006" key="4">
    <source>
        <dbReference type="Google" id="ProtNLM"/>
    </source>
</evidence>